<sequence>MATVQTTPTMKAMNFATPTFKPIIENTREESKPQDFDPAEHLTFTPPEQIIMMTDLGYSADMGVSPVAVSQPFKLFSDEAVQQMRYEIFQSEVMKHCGYRSNIAASQVRGYAPKYAPFTYDAWTHPETLAIISKIAGVDLVPQMDFEIGHINFSVKSEKDTQLEREEIESQKRLFEEDEGIAGCPWEDDKPVVGWHTDSYPFVCVLMLSDCTDMVGGETALCTGDGDILKVRGPQMGCAVVLQGRYINHQALRALGAQERITSVTSFRPKNPHMRDDTVLTSVRPVSDLSLLYGQFAQYRLEMLEERVRAQLKKVRERRLSGKKFDTKTVRAFLKEQEDFLAHTHHEMVPEEQVVAGHLQEVVFPKLKDSAVYVEVEAGSPSSKRARFD</sequence>
<protein>
    <recommendedName>
        <fullName evidence="7">Fe2OG dioxygenase domain-containing protein</fullName>
    </recommendedName>
</protein>
<dbReference type="OrthoDB" id="10256055at2759"/>
<dbReference type="Proteomes" id="UP000433883">
    <property type="component" value="Unassembled WGS sequence"/>
</dbReference>
<dbReference type="PANTHER" id="PTHR41677:SF1">
    <property type="entry name" value="FE2OG DIOXYGENASE DOMAIN-CONTAINING PROTEIN"/>
    <property type="match status" value="1"/>
</dbReference>
<accession>A0A8H3UWS0</accession>
<comment type="caution">
    <text evidence="1">The sequence shown here is derived from an EMBL/GenBank/DDBJ whole genome shotgun (WGS) entry which is preliminary data.</text>
</comment>
<dbReference type="AlphaFoldDB" id="A0A8H3UWS0"/>
<evidence type="ECO:0008006" key="7">
    <source>
        <dbReference type="Google" id="ProtNLM"/>
    </source>
</evidence>
<name>A0A8H3UWS0_VENIN</name>
<dbReference type="Proteomes" id="UP000447873">
    <property type="component" value="Unassembled WGS sequence"/>
</dbReference>
<dbReference type="PANTHER" id="PTHR41677">
    <property type="entry name" value="YALI0B19030P"/>
    <property type="match status" value="1"/>
</dbReference>
<evidence type="ECO:0000313" key="1">
    <source>
        <dbReference type="EMBL" id="KAE9978707.1"/>
    </source>
</evidence>
<gene>
    <name evidence="1" type="ORF">BLS_000361</name>
    <name evidence="3" type="ORF">EG327_007846</name>
    <name evidence="2" type="ORF">EG328_008960</name>
</gene>
<dbReference type="EMBL" id="WNWS01000052">
    <property type="protein sequence ID" value="KAE9984284.1"/>
    <property type="molecule type" value="Genomic_DNA"/>
</dbReference>
<evidence type="ECO:0000313" key="3">
    <source>
        <dbReference type="EMBL" id="KAE9992770.1"/>
    </source>
</evidence>
<organism evidence="1 4">
    <name type="scientific">Venturia inaequalis</name>
    <name type="common">Apple scab fungus</name>
    <dbReference type="NCBI Taxonomy" id="5025"/>
    <lineage>
        <taxon>Eukaryota</taxon>
        <taxon>Fungi</taxon>
        <taxon>Dikarya</taxon>
        <taxon>Ascomycota</taxon>
        <taxon>Pezizomycotina</taxon>
        <taxon>Dothideomycetes</taxon>
        <taxon>Pleosporomycetidae</taxon>
        <taxon>Venturiales</taxon>
        <taxon>Venturiaceae</taxon>
        <taxon>Venturia</taxon>
    </lineage>
</organism>
<dbReference type="EMBL" id="WNWR01000048">
    <property type="protein sequence ID" value="KAE9992770.1"/>
    <property type="molecule type" value="Genomic_DNA"/>
</dbReference>
<dbReference type="EMBL" id="WNWQ01000106">
    <property type="protein sequence ID" value="KAE9978707.1"/>
    <property type="molecule type" value="Genomic_DNA"/>
</dbReference>
<evidence type="ECO:0000313" key="4">
    <source>
        <dbReference type="Proteomes" id="UP000433883"/>
    </source>
</evidence>
<proteinExistence type="predicted"/>
<reference evidence="1 4" key="1">
    <citation type="submission" date="2019-11" db="EMBL/GenBank/DDBJ databases">
        <title>Venturia inaequalis Genome Resource.</title>
        <authorList>
            <person name="Lichtner F.J."/>
        </authorList>
    </citation>
    <scope>NUCLEOTIDE SEQUENCE [LARGE SCALE GENOMIC DNA]</scope>
    <source>
        <strain evidence="2 5">120213</strain>
        <strain evidence="1">Bline_iso_100314</strain>
        <strain evidence="3 6">DMI_063113</strain>
    </source>
</reference>
<evidence type="ECO:0000313" key="2">
    <source>
        <dbReference type="EMBL" id="KAE9984284.1"/>
    </source>
</evidence>
<evidence type="ECO:0000313" key="6">
    <source>
        <dbReference type="Proteomes" id="UP000490939"/>
    </source>
</evidence>
<evidence type="ECO:0000313" key="5">
    <source>
        <dbReference type="Proteomes" id="UP000447873"/>
    </source>
</evidence>
<keyword evidence="6" id="KW-1185">Reference proteome</keyword>
<dbReference type="Proteomes" id="UP000490939">
    <property type="component" value="Unassembled WGS sequence"/>
</dbReference>